<sequence length="270" mass="29312">MKKATICLMLTILIGCCIAGCSVKDDNPFYNTKTFVLVHGAWQASYVWEAVKKELELKGQKVVVVELPAHGNDTTSPATVSVDLYAKTVIAAINGIKGKVILVGHSMGGVVVSSVAEKIPERIQKLIYIGAFVPSNGQSLLDLALQDKQSHLGPNLIPSKDQLTLDVAHDSIVSIFCQDAPKVVQQLVLDRYRAEPAIPFTNKVTLTAANFGKVDKYYIHTLMDHAIGADLQDQMVAAANITKLYSINTGHCPFLSQPDEVTRLLLTISQ</sequence>
<feature type="chain" id="PRO_5045677868" evidence="1">
    <location>
        <begin position="20"/>
        <end position="270"/>
    </location>
</feature>
<dbReference type="Pfam" id="PF12697">
    <property type="entry name" value="Abhydrolase_6"/>
    <property type="match status" value="1"/>
</dbReference>
<dbReference type="InterPro" id="IPR052897">
    <property type="entry name" value="Sec-Metab_Biosynth_Hydrolase"/>
</dbReference>
<dbReference type="PANTHER" id="PTHR37017:SF11">
    <property type="entry name" value="ESTERASE_LIPASE_THIOESTERASE DOMAIN-CONTAINING PROTEIN"/>
    <property type="match status" value="1"/>
</dbReference>
<accession>A0ABS3Z3T7</accession>
<dbReference type="InterPro" id="IPR000073">
    <property type="entry name" value="AB_hydrolase_1"/>
</dbReference>
<dbReference type="InterPro" id="IPR029058">
    <property type="entry name" value="AB_hydrolase_fold"/>
</dbReference>
<dbReference type="PROSITE" id="PS51257">
    <property type="entry name" value="PROKAR_LIPOPROTEIN"/>
    <property type="match status" value="1"/>
</dbReference>
<dbReference type="Gene3D" id="3.40.50.1820">
    <property type="entry name" value="alpha/beta hydrolase"/>
    <property type="match status" value="1"/>
</dbReference>
<dbReference type="PANTHER" id="PTHR37017">
    <property type="entry name" value="AB HYDROLASE-1 DOMAIN-CONTAINING PROTEIN-RELATED"/>
    <property type="match status" value="1"/>
</dbReference>
<keyword evidence="4" id="KW-1185">Reference proteome</keyword>
<dbReference type="Proteomes" id="UP000677244">
    <property type="component" value="Unassembled WGS sequence"/>
</dbReference>
<dbReference type="SUPFAM" id="SSF53474">
    <property type="entry name" value="alpha/beta-Hydrolases"/>
    <property type="match status" value="1"/>
</dbReference>
<evidence type="ECO:0000259" key="2">
    <source>
        <dbReference type="Pfam" id="PF12697"/>
    </source>
</evidence>
<gene>
    <name evidence="3" type="ORF">J7I42_31410</name>
</gene>
<comment type="caution">
    <text evidence="3">The sequence shown here is derived from an EMBL/GenBank/DDBJ whole genome shotgun (WGS) entry which is preliminary data.</text>
</comment>
<evidence type="ECO:0000313" key="3">
    <source>
        <dbReference type="EMBL" id="MBO9204840.1"/>
    </source>
</evidence>
<evidence type="ECO:0000313" key="4">
    <source>
        <dbReference type="Proteomes" id="UP000677244"/>
    </source>
</evidence>
<keyword evidence="3" id="KW-0378">Hydrolase</keyword>
<organism evidence="3 4">
    <name type="scientific">Niastella soli</name>
    <dbReference type="NCBI Taxonomy" id="2821487"/>
    <lineage>
        <taxon>Bacteria</taxon>
        <taxon>Pseudomonadati</taxon>
        <taxon>Bacteroidota</taxon>
        <taxon>Chitinophagia</taxon>
        <taxon>Chitinophagales</taxon>
        <taxon>Chitinophagaceae</taxon>
        <taxon>Niastella</taxon>
    </lineage>
</organism>
<dbReference type="RefSeq" id="WP_209143815.1">
    <property type="nucleotide sequence ID" value="NZ_JAGHKO010000017.1"/>
</dbReference>
<keyword evidence="1" id="KW-0732">Signal</keyword>
<dbReference type="EMBL" id="JAGHKO010000017">
    <property type="protein sequence ID" value="MBO9204840.1"/>
    <property type="molecule type" value="Genomic_DNA"/>
</dbReference>
<name>A0ABS3Z3T7_9BACT</name>
<dbReference type="GO" id="GO:0016787">
    <property type="term" value="F:hydrolase activity"/>
    <property type="evidence" value="ECO:0007669"/>
    <property type="project" value="UniProtKB-KW"/>
</dbReference>
<feature type="domain" description="AB hydrolase-1" evidence="2">
    <location>
        <begin position="35"/>
        <end position="262"/>
    </location>
</feature>
<evidence type="ECO:0000256" key="1">
    <source>
        <dbReference type="SAM" id="SignalP"/>
    </source>
</evidence>
<dbReference type="PRINTS" id="PR00111">
    <property type="entry name" value="ABHYDROLASE"/>
</dbReference>
<proteinExistence type="predicted"/>
<reference evidence="3 4" key="1">
    <citation type="submission" date="2021-03" db="EMBL/GenBank/DDBJ databases">
        <title>Assistant Professor.</title>
        <authorList>
            <person name="Huq M.A."/>
        </authorList>
    </citation>
    <scope>NUCLEOTIDE SEQUENCE [LARGE SCALE GENOMIC DNA]</scope>
    <source>
        <strain evidence="3 4">MAH-29</strain>
    </source>
</reference>
<protein>
    <submittedName>
        <fullName evidence="3">Alpha/beta fold hydrolase</fullName>
    </submittedName>
</protein>
<feature type="signal peptide" evidence="1">
    <location>
        <begin position="1"/>
        <end position="19"/>
    </location>
</feature>